<evidence type="ECO:0000256" key="3">
    <source>
        <dbReference type="ARBA" id="ARBA00022630"/>
    </source>
</evidence>
<feature type="chain" id="PRO_5008608637" description="FAD-binding PCMH-type domain-containing protein" evidence="6">
    <location>
        <begin position="32"/>
        <end position="523"/>
    </location>
</feature>
<evidence type="ECO:0000256" key="5">
    <source>
        <dbReference type="ARBA" id="ARBA00023002"/>
    </source>
</evidence>
<dbReference type="Gene3D" id="3.30.465.10">
    <property type="match status" value="1"/>
</dbReference>
<accession>A0A1B8GFL8</accession>
<dbReference type="InterPro" id="IPR016169">
    <property type="entry name" value="FAD-bd_PCMH_sub2"/>
</dbReference>
<evidence type="ECO:0000256" key="4">
    <source>
        <dbReference type="ARBA" id="ARBA00022827"/>
    </source>
</evidence>
<evidence type="ECO:0000256" key="2">
    <source>
        <dbReference type="ARBA" id="ARBA00005466"/>
    </source>
</evidence>
<evidence type="ECO:0000313" key="9">
    <source>
        <dbReference type="Proteomes" id="UP000091956"/>
    </source>
</evidence>
<keyword evidence="4" id="KW-0274">FAD</keyword>
<dbReference type="InterPro" id="IPR006094">
    <property type="entry name" value="Oxid_FAD_bind_N"/>
</dbReference>
<dbReference type="Gene3D" id="3.40.462.20">
    <property type="match status" value="1"/>
</dbReference>
<reference evidence="9" key="2">
    <citation type="journal article" date="2018" name="Nat. Commun.">
        <title>Extreme sensitivity to ultraviolet light in the fungal pathogen causing white-nose syndrome of bats.</title>
        <authorList>
            <person name="Palmer J.M."/>
            <person name="Drees K.P."/>
            <person name="Foster J.T."/>
            <person name="Lindner D.L."/>
        </authorList>
    </citation>
    <scope>NUCLEOTIDE SEQUENCE [LARGE SCALE GENOMIC DNA]</scope>
    <source>
        <strain evidence="9">UAMH 10579</strain>
    </source>
</reference>
<gene>
    <name evidence="8" type="ORF">VE01_07929</name>
</gene>
<comment type="cofactor">
    <cofactor evidence="1">
        <name>FAD</name>
        <dbReference type="ChEBI" id="CHEBI:57692"/>
    </cofactor>
</comment>
<dbReference type="PROSITE" id="PS51387">
    <property type="entry name" value="FAD_PCMH"/>
    <property type="match status" value="1"/>
</dbReference>
<keyword evidence="9" id="KW-1185">Reference proteome</keyword>
<keyword evidence="6" id="KW-0732">Signal</keyword>
<sequence length="523" mass="57537">MVSSKAFLAFSLKCLASFVTIQLSSCSVAAAATVLPAGNLEGSADAAMRINKMTDKLGPQLSQGALVYLSGSDKFDILTERWQLFAPPTFIAVVVPRCERDVQLTIQLANWFGLPWLAISGHHGSINSLGTFKLGIQISMESFNDINLSADGRTARIGGGTLSKKITDTLWAKGKQTVTGACECTSLVGPMLGGGHGWLQGRNGLSADQLIEARVVLPNGQLVTVSEHSEYRDLFWALKGAGHNFGVVIEVKYKVYDVSNNGGRDWTYANLIFKQDKLEAVFGLVNKITNNGEGDVAYIDFVWFQRVAEIDAKLPVVSVYMLYQGTPQKAQNYIDMYKALGPANITIVKTDYTQISSLTGNGNDGIACVHGEYSALRFPTGFKTYNLTTNRKLFNKFADITSQQPAFANSFFLFEDYSTRGVSAVDADSTAFPDRFNHHLISPVIIYFDSSLNDQAVQAGQELRKIALEGKSGPLNAYVNYAHGDESEEDWYGHEKWRIQRLKSLKKKYDPDNKLVYYAPIKA</sequence>
<dbReference type="Pfam" id="PF08031">
    <property type="entry name" value="BBE"/>
    <property type="match status" value="1"/>
</dbReference>
<feature type="domain" description="FAD-binding PCMH-type" evidence="7">
    <location>
        <begin position="85"/>
        <end position="258"/>
    </location>
</feature>
<dbReference type="RefSeq" id="XP_018128359.1">
    <property type="nucleotide sequence ID" value="XM_018277359.2"/>
</dbReference>
<keyword evidence="3" id="KW-0285">Flavoprotein</keyword>
<dbReference type="GeneID" id="28841315"/>
<organism evidence="8 9">
    <name type="scientific">Pseudogymnoascus verrucosus</name>
    <dbReference type="NCBI Taxonomy" id="342668"/>
    <lineage>
        <taxon>Eukaryota</taxon>
        <taxon>Fungi</taxon>
        <taxon>Dikarya</taxon>
        <taxon>Ascomycota</taxon>
        <taxon>Pezizomycotina</taxon>
        <taxon>Leotiomycetes</taxon>
        <taxon>Thelebolales</taxon>
        <taxon>Thelebolaceae</taxon>
        <taxon>Pseudogymnoascus</taxon>
    </lineage>
</organism>
<comment type="similarity">
    <text evidence="2">Belongs to the oxygen-dependent FAD-linked oxidoreductase family.</text>
</comment>
<dbReference type="InterPro" id="IPR050416">
    <property type="entry name" value="FAD-linked_Oxidoreductase"/>
</dbReference>
<dbReference type="SUPFAM" id="SSF56176">
    <property type="entry name" value="FAD-binding/transporter-associated domain-like"/>
    <property type="match status" value="1"/>
</dbReference>
<dbReference type="InterPro" id="IPR036318">
    <property type="entry name" value="FAD-bd_PCMH-like_sf"/>
</dbReference>
<proteinExistence type="inferred from homology"/>
<protein>
    <recommendedName>
        <fullName evidence="7">FAD-binding PCMH-type domain-containing protein</fullName>
    </recommendedName>
</protein>
<evidence type="ECO:0000313" key="8">
    <source>
        <dbReference type="EMBL" id="OBT94626.1"/>
    </source>
</evidence>
<dbReference type="PANTHER" id="PTHR42973:SF9">
    <property type="entry name" value="FAD-BINDING PCMH-TYPE DOMAIN-CONTAINING PROTEIN-RELATED"/>
    <property type="match status" value="1"/>
</dbReference>
<evidence type="ECO:0000256" key="1">
    <source>
        <dbReference type="ARBA" id="ARBA00001974"/>
    </source>
</evidence>
<dbReference type="InterPro" id="IPR016166">
    <property type="entry name" value="FAD-bd_PCMH"/>
</dbReference>
<dbReference type="GO" id="GO:0016491">
    <property type="term" value="F:oxidoreductase activity"/>
    <property type="evidence" value="ECO:0007669"/>
    <property type="project" value="UniProtKB-KW"/>
</dbReference>
<dbReference type="InterPro" id="IPR012951">
    <property type="entry name" value="BBE"/>
</dbReference>
<dbReference type="Pfam" id="PF01565">
    <property type="entry name" value="FAD_binding_4"/>
    <property type="match status" value="1"/>
</dbReference>
<dbReference type="OrthoDB" id="415825at2759"/>
<dbReference type="Proteomes" id="UP000091956">
    <property type="component" value="Unassembled WGS sequence"/>
</dbReference>
<evidence type="ECO:0000256" key="6">
    <source>
        <dbReference type="SAM" id="SignalP"/>
    </source>
</evidence>
<name>A0A1B8GFL8_9PEZI</name>
<dbReference type="EMBL" id="KV460242">
    <property type="protein sequence ID" value="OBT94626.1"/>
    <property type="molecule type" value="Genomic_DNA"/>
</dbReference>
<evidence type="ECO:0000259" key="7">
    <source>
        <dbReference type="PROSITE" id="PS51387"/>
    </source>
</evidence>
<dbReference type="GO" id="GO:0071949">
    <property type="term" value="F:FAD binding"/>
    <property type="evidence" value="ECO:0007669"/>
    <property type="project" value="InterPro"/>
</dbReference>
<reference evidence="8 9" key="1">
    <citation type="submission" date="2016-03" db="EMBL/GenBank/DDBJ databases">
        <title>Comparative genomics of Pseudogymnoascus destructans, the fungus causing white-nose syndrome of bats.</title>
        <authorList>
            <person name="Palmer J.M."/>
            <person name="Drees K.P."/>
            <person name="Foster J.T."/>
            <person name="Lindner D.L."/>
        </authorList>
    </citation>
    <scope>NUCLEOTIDE SEQUENCE [LARGE SCALE GENOMIC DNA]</scope>
    <source>
        <strain evidence="8 9">UAMH 10579</strain>
    </source>
</reference>
<dbReference type="PANTHER" id="PTHR42973">
    <property type="entry name" value="BINDING OXIDOREDUCTASE, PUTATIVE (AFU_ORTHOLOGUE AFUA_1G17690)-RELATED"/>
    <property type="match status" value="1"/>
</dbReference>
<feature type="signal peptide" evidence="6">
    <location>
        <begin position="1"/>
        <end position="31"/>
    </location>
</feature>
<dbReference type="STRING" id="342668.A0A1B8GFL8"/>
<keyword evidence="5" id="KW-0560">Oxidoreductase</keyword>
<dbReference type="AlphaFoldDB" id="A0A1B8GFL8"/>